<evidence type="ECO:0000313" key="3">
    <source>
        <dbReference type="Proteomes" id="UP000677228"/>
    </source>
</evidence>
<evidence type="ECO:0000313" key="1">
    <source>
        <dbReference type="EMBL" id="CAF1241946.1"/>
    </source>
</evidence>
<sequence length="469" mass="54846">MALKTDDTLNVQPKQYQQEIFEKRQEKNLETFSLVWLDENVNCYINVQLAFRQVINFLKPFDNEDECERYIKQVKNEKLILIVSKRYAENITSRIHDQSQLSVVYVYSLNDTTGSANNDNETWANKYTKIITTIKNFDQLVLTLAKDQCLRERNESLTAIFSIFNREENSCKNLKTENNNFMWSQLFIEVLLRMEYSNTSKNELITICKQNYAGNTRELSVIDEFEHTYSSDRAIWWYTRECCLYRLLNKALQESVIRVYRYQVISIDEINRLKNSIGEFISMNSFLSTSRNSDYAISIISTTNNNSSNDNNSLQPILFEINANTRLTSAQPFADIKLKSYFQQEEEILFMLGSIFSIKSVEYEHTKHFWLATLEMCSEDDQNLKGVYEHEKQQLGERTNLISLGNLLDDMGEYEKGHRYFEKVLHELVADSPDISKCYEGLGSIVAHRGDYNSALALYNKALEQARLF</sequence>
<dbReference type="EMBL" id="CAJOBA010037819">
    <property type="protein sequence ID" value="CAF4049456.1"/>
    <property type="molecule type" value="Genomic_DNA"/>
</dbReference>
<dbReference type="SUPFAM" id="SSF48452">
    <property type="entry name" value="TPR-like"/>
    <property type="match status" value="1"/>
</dbReference>
<reference evidence="1" key="1">
    <citation type="submission" date="2021-02" db="EMBL/GenBank/DDBJ databases">
        <authorList>
            <person name="Nowell W R."/>
        </authorList>
    </citation>
    <scope>NUCLEOTIDE SEQUENCE</scope>
</reference>
<organism evidence="1 3">
    <name type="scientific">Didymodactylos carnosus</name>
    <dbReference type="NCBI Taxonomy" id="1234261"/>
    <lineage>
        <taxon>Eukaryota</taxon>
        <taxon>Metazoa</taxon>
        <taxon>Spiralia</taxon>
        <taxon>Gnathifera</taxon>
        <taxon>Rotifera</taxon>
        <taxon>Eurotatoria</taxon>
        <taxon>Bdelloidea</taxon>
        <taxon>Philodinida</taxon>
        <taxon>Philodinidae</taxon>
        <taxon>Didymodactylos</taxon>
    </lineage>
</organism>
<evidence type="ECO:0000313" key="2">
    <source>
        <dbReference type="EMBL" id="CAF4049456.1"/>
    </source>
</evidence>
<comment type="caution">
    <text evidence="1">The sequence shown here is derived from an EMBL/GenBank/DDBJ whole genome shotgun (WGS) entry which is preliminary data.</text>
</comment>
<dbReference type="AlphaFoldDB" id="A0A8S2EJI1"/>
<protein>
    <submittedName>
        <fullName evidence="1">Uncharacterized protein</fullName>
    </submittedName>
</protein>
<proteinExistence type="predicted"/>
<dbReference type="Gene3D" id="3.90.176.10">
    <property type="entry name" value="Toxin ADP-ribosyltransferase, Chain A, domain 1"/>
    <property type="match status" value="1"/>
</dbReference>
<gene>
    <name evidence="1" type="ORF">OVA965_LOCUS25865</name>
    <name evidence="2" type="ORF">TMI583_LOCUS26597</name>
</gene>
<name>A0A8S2EJI1_9BILA</name>
<dbReference type="EMBL" id="CAJNOK010016270">
    <property type="protein sequence ID" value="CAF1241946.1"/>
    <property type="molecule type" value="Genomic_DNA"/>
</dbReference>
<dbReference type="SUPFAM" id="SSF56399">
    <property type="entry name" value="ADP-ribosylation"/>
    <property type="match status" value="1"/>
</dbReference>
<dbReference type="Proteomes" id="UP000682733">
    <property type="component" value="Unassembled WGS sequence"/>
</dbReference>
<dbReference type="Proteomes" id="UP000677228">
    <property type="component" value="Unassembled WGS sequence"/>
</dbReference>
<dbReference type="PROSITE" id="PS50293">
    <property type="entry name" value="TPR_REGION"/>
    <property type="match status" value="1"/>
</dbReference>
<accession>A0A8S2EJI1</accession>
<dbReference type="InterPro" id="IPR011990">
    <property type="entry name" value="TPR-like_helical_dom_sf"/>
</dbReference>
<dbReference type="Gene3D" id="1.25.40.10">
    <property type="entry name" value="Tetratricopeptide repeat domain"/>
    <property type="match status" value="1"/>
</dbReference>